<evidence type="ECO:0000259" key="1">
    <source>
        <dbReference type="Pfam" id="PF10021"/>
    </source>
</evidence>
<evidence type="ECO:0000313" key="3">
    <source>
        <dbReference type="Proteomes" id="UP000675409"/>
    </source>
</evidence>
<dbReference type="PIRSF" id="PIRSF014899">
    <property type="entry name" value="UCP014899"/>
    <property type="match status" value="1"/>
</dbReference>
<reference evidence="2 3" key="1">
    <citation type="journal article" date="2021" name="Arch. Microbiol.">
        <title>Myceligenerans indicum sp. nov., an actinobacterium isolated from mangrove sediment of Sundarbans, India.</title>
        <authorList>
            <person name="Asha K."/>
            <person name="Bhadury P."/>
        </authorList>
    </citation>
    <scope>NUCLEOTIDE SEQUENCE [LARGE SCALE GENOMIC DNA]</scope>
    <source>
        <strain evidence="2 3">I2</strain>
    </source>
</reference>
<dbReference type="InterPro" id="IPR019261">
    <property type="entry name" value="PARG_cat_microbial"/>
</dbReference>
<accession>A0ABS1LN87</accession>
<dbReference type="InterPro" id="IPR043472">
    <property type="entry name" value="Macro_dom-like"/>
</dbReference>
<evidence type="ECO:0000313" key="2">
    <source>
        <dbReference type="EMBL" id="MBL0887697.1"/>
    </source>
</evidence>
<dbReference type="EMBL" id="JABBYC010000034">
    <property type="protein sequence ID" value="MBL0887697.1"/>
    <property type="molecule type" value="Genomic_DNA"/>
</dbReference>
<dbReference type="NCBIfam" id="TIGR02452">
    <property type="entry name" value="TIGR02452 family protein"/>
    <property type="match status" value="1"/>
</dbReference>
<dbReference type="Pfam" id="PF10021">
    <property type="entry name" value="PARG_cat_microb"/>
    <property type="match status" value="1"/>
</dbReference>
<dbReference type="PANTHER" id="PTHR35596">
    <property type="entry name" value="DUF2263 DOMAIN-CONTAINING PROTEIN"/>
    <property type="match status" value="1"/>
</dbReference>
<keyword evidence="3" id="KW-1185">Reference proteome</keyword>
<dbReference type="PANTHER" id="PTHR35596:SF1">
    <property type="entry name" value="MICROBIAL-TYPE PARG CATALYTIC DOMAIN-CONTAINING PROTEIN"/>
    <property type="match status" value="1"/>
</dbReference>
<comment type="caution">
    <text evidence="2">The sequence shown here is derived from an EMBL/GenBank/DDBJ whole genome shotgun (WGS) entry which is preliminary data.</text>
</comment>
<feature type="domain" description="Microbial-type PARG catalytic" evidence="1">
    <location>
        <begin position="1"/>
        <end position="137"/>
    </location>
</feature>
<sequence length="252" mass="26653">MDIIERGTYRLDGREVEIGPALTRAAADTRLVLPGDTVAPPEPAPAPARIEVTGETSLEAARRLGPGAACLVFASARNPGGGFLNGAQAQEEALARSSGLYACQNTVPEFYDHHRGEQSLLYSDRVIVSPSVPVFRDDAGALLPEPYAVTFLTAAAPNRGAVERNAPQDAAQVPSALARRAARVLDVAAGHGLRRLVLGAWGCGVFGNDPHEVAGAFAGALRTRPWFTHVTFATFDPRPGRPVLRAFEEVLG</sequence>
<dbReference type="Proteomes" id="UP000675409">
    <property type="component" value="Unassembled WGS sequence"/>
</dbReference>
<organism evidence="2 3">
    <name type="scientific">Myceligenerans indicum</name>
    <dbReference type="NCBI Taxonomy" id="2593663"/>
    <lineage>
        <taxon>Bacteria</taxon>
        <taxon>Bacillati</taxon>
        <taxon>Actinomycetota</taxon>
        <taxon>Actinomycetes</taxon>
        <taxon>Micrococcales</taxon>
        <taxon>Promicromonosporaceae</taxon>
        <taxon>Myceligenerans</taxon>
    </lineage>
</organism>
<dbReference type="SUPFAM" id="SSF52949">
    <property type="entry name" value="Macro domain-like"/>
    <property type="match status" value="1"/>
</dbReference>
<gene>
    <name evidence="2" type="ORF">HGK34_15665</name>
</gene>
<name>A0ABS1LN87_9MICO</name>
<dbReference type="Gene3D" id="3.40.220.10">
    <property type="entry name" value="Leucine Aminopeptidase, subunit E, domain 1"/>
    <property type="match status" value="1"/>
</dbReference>
<proteinExistence type="predicted"/>
<protein>
    <submittedName>
        <fullName evidence="2">TIGR02452 family protein</fullName>
    </submittedName>
</protein>
<dbReference type="InterPro" id="IPR012664">
    <property type="entry name" value="CHP02452"/>
</dbReference>